<dbReference type="InterPro" id="IPR009056">
    <property type="entry name" value="Cyt_c-like_dom"/>
</dbReference>
<evidence type="ECO:0000256" key="4">
    <source>
        <dbReference type="ARBA" id="ARBA00022617"/>
    </source>
</evidence>
<keyword evidence="8" id="KW-0249">Electron transport</keyword>
<proteinExistence type="predicted"/>
<keyword evidence="6 12" id="KW-0732">Signal</keyword>
<accession>A0ABT6I6S0</accession>
<reference evidence="14" key="2">
    <citation type="submission" date="2017-11" db="EMBL/GenBank/DDBJ databases">
        <authorList>
            <person name="Das S.K."/>
        </authorList>
    </citation>
    <scope>NUCLEOTIDE SEQUENCE</scope>
    <source>
        <strain evidence="14">S4-41</strain>
    </source>
</reference>
<dbReference type="InterPro" id="IPR014353">
    <property type="entry name" value="Membr-bd_ADH_cyt_c"/>
</dbReference>
<keyword evidence="3" id="KW-1003">Cell membrane</keyword>
<dbReference type="InterPro" id="IPR051459">
    <property type="entry name" value="Cytochrome_c-type_DH"/>
</dbReference>
<evidence type="ECO:0000256" key="11">
    <source>
        <dbReference type="PROSITE-ProRule" id="PRU00433"/>
    </source>
</evidence>
<feature type="domain" description="Cytochrome c" evidence="13">
    <location>
        <begin position="319"/>
        <end position="409"/>
    </location>
</feature>
<dbReference type="PIRSF" id="PIRSF000018">
    <property type="entry name" value="Mb_ADH_cyt_c"/>
    <property type="match status" value="1"/>
</dbReference>
<evidence type="ECO:0000256" key="12">
    <source>
        <dbReference type="SAM" id="SignalP"/>
    </source>
</evidence>
<keyword evidence="4 11" id="KW-0349">Heme</keyword>
<dbReference type="PRINTS" id="PR00605">
    <property type="entry name" value="CYTCHROMECIC"/>
</dbReference>
<dbReference type="EMBL" id="PGFS01000001">
    <property type="protein sequence ID" value="MDH4573437.1"/>
    <property type="molecule type" value="Genomic_DNA"/>
</dbReference>
<evidence type="ECO:0000256" key="1">
    <source>
        <dbReference type="ARBA" id="ARBA00004236"/>
    </source>
</evidence>
<dbReference type="RefSeq" id="WP_110716141.1">
    <property type="nucleotide sequence ID" value="NZ_PGFS01000001.1"/>
</dbReference>
<dbReference type="PROSITE" id="PS51007">
    <property type="entry name" value="CYTC"/>
    <property type="match status" value="3"/>
</dbReference>
<feature type="signal peptide" evidence="12">
    <location>
        <begin position="1"/>
        <end position="24"/>
    </location>
</feature>
<evidence type="ECO:0000256" key="8">
    <source>
        <dbReference type="ARBA" id="ARBA00022982"/>
    </source>
</evidence>
<dbReference type="PANTHER" id="PTHR35008">
    <property type="entry name" value="BLL4482 PROTEIN-RELATED"/>
    <property type="match status" value="1"/>
</dbReference>
<dbReference type="SUPFAM" id="SSF46626">
    <property type="entry name" value="Cytochrome c"/>
    <property type="match status" value="3"/>
</dbReference>
<protein>
    <submittedName>
        <fullName evidence="14">Alcohol dehydrogenase</fullName>
    </submittedName>
</protein>
<comment type="subcellular location">
    <subcellularLocation>
        <location evidence="1">Cell membrane</location>
    </subcellularLocation>
</comment>
<keyword evidence="7" id="KW-0677">Repeat</keyword>
<keyword evidence="5 11" id="KW-0479">Metal-binding</keyword>
<evidence type="ECO:0000256" key="2">
    <source>
        <dbReference type="ARBA" id="ARBA00022448"/>
    </source>
</evidence>
<sequence>MIHRYWMPALVGCGVLGTAAVAMAAQQSEAERGAYLARAGDCVACHTAPEGKPFAGGLKIESPFGTIVSTNITPDPEAGIGDYSRDEFAAALREGKRADGANLYPAMPYPSYAKLTDDDIDALYAYFMQGVEPVAEKAPESDVSFPFNQRWGISLWNWMFTDADTFAPTSGQSEQVARGAYLVQGLGHCGSCHTPRGVLFQEKALDDSDDAYLTGETLEGWWAPNLRGGGGDDNGGRGLQNWSADDIVAYLATGRNDHSAVTGEMTSVVANSTLHLGDEDLHAMAAYLKSLPRAADGDKKTGSETTPEQTEKMLTAADVEGKPGARLYLDNCNACHFANGQGAPQVFPSLVDNELVNADDPTGLVHVILAGARLPSTPGKPEALAMPDFGWRLSDEEAAQLAAFVRGAWGNHGGKVTADQVAEVRKALPEDRQSSKPDFVD</sequence>
<evidence type="ECO:0000256" key="5">
    <source>
        <dbReference type="ARBA" id="ARBA00022723"/>
    </source>
</evidence>
<dbReference type="Proteomes" id="UP001162135">
    <property type="component" value="Unassembled WGS sequence"/>
</dbReference>
<evidence type="ECO:0000256" key="7">
    <source>
        <dbReference type="ARBA" id="ARBA00022737"/>
    </source>
</evidence>
<evidence type="ECO:0000256" key="6">
    <source>
        <dbReference type="ARBA" id="ARBA00022729"/>
    </source>
</evidence>
<evidence type="ECO:0000313" key="15">
    <source>
        <dbReference type="Proteomes" id="UP001162135"/>
    </source>
</evidence>
<feature type="chain" id="PRO_5045093627" evidence="12">
    <location>
        <begin position="25"/>
        <end position="441"/>
    </location>
</feature>
<dbReference type="InterPro" id="IPR036909">
    <property type="entry name" value="Cyt_c-like_dom_sf"/>
</dbReference>
<organism evidence="14 15">
    <name type="scientific">Salinicola acroporae</name>
    <dbReference type="NCBI Taxonomy" id="1541440"/>
    <lineage>
        <taxon>Bacteria</taxon>
        <taxon>Pseudomonadati</taxon>
        <taxon>Pseudomonadota</taxon>
        <taxon>Gammaproteobacteria</taxon>
        <taxon>Oceanospirillales</taxon>
        <taxon>Halomonadaceae</taxon>
        <taxon>Salinicola</taxon>
    </lineage>
</organism>
<dbReference type="InterPro" id="IPR008168">
    <property type="entry name" value="Cyt_C_IC"/>
</dbReference>
<reference evidence="14" key="1">
    <citation type="journal article" date="2015" name="Antonie Van Leeuwenhoek">
        <title>Comparative 16S rRNA signatures and multilocus sequence analysis for the genus Salinicola and description of Salinicola acroporae sp. nov., isolated from coral Acropora digitifera.</title>
        <authorList>
            <person name="Lepcha R.T."/>
            <person name="Poddar A."/>
            <person name="Schumann P."/>
            <person name="Das S.K."/>
        </authorList>
    </citation>
    <scope>NUCLEOTIDE SEQUENCE</scope>
    <source>
        <strain evidence="14">S4-41</strain>
    </source>
</reference>
<feature type="domain" description="Cytochrome c" evidence="13">
    <location>
        <begin position="28"/>
        <end position="131"/>
    </location>
</feature>
<dbReference type="Pfam" id="PF13442">
    <property type="entry name" value="Cytochrome_CBB3"/>
    <property type="match status" value="1"/>
</dbReference>
<gene>
    <name evidence="14" type="ORF">CUR86_13995</name>
</gene>
<keyword evidence="15" id="KW-1185">Reference proteome</keyword>
<keyword evidence="2" id="KW-0813">Transport</keyword>
<evidence type="ECO:0000313" key="14">
    <source>
        <dbReference type="EMBL" id="MDH4573437.1"/>
    </source>
</evidence>
<evidence type="ECO:0000256" key="3">
    <source>
        <dbReference type="ARBA" id="ARBA00022475"/>
    </source>
</evidence>
<evidence type="ECO:0000256" key="10">
    <source>
        <dbReference type="ARBA" id="ARBA00023136"/>
    </source>
</evidence>
<feature type="domain" description="Cytochrome c" evidence="13">
    <location>
        <begin position="174"/>
        <end position="292"/>
    </location>
</feature>
<keyword evidence="10" id="KW-0472">Membrane</keyword>
<evidence type="ECO:0000256" key="9">
    <source>
        <dbReference type="ARBA" id="ARBA00023004"/>
    </source>
</evidence>
<dbReference type="Gene3D" id="1.10.760.10">
    <property type="entry name" value="Cytochrome c-like domain"/>
    <property type="match status" value="3"/>
</dbReference>
<name>A0ABT6I6S0_9GAMM</name>
<comment type="caution">
    <text evidence="14">The sequence shown here is derived from an EMBL/GenBank/DDBJ whole genome shotgun (WGS) entry which is preliminary data.</text>
</comment>
<dbReference type="PANTHER" id="PTHR35008:SF8">
    <property type="entry name" value="ALCOHOL DEHYDROGENASE CYTOCHROME C SUBUNIT"/>
    <property type="match status" value="1"/>
</dbReference>
<dbReference type="Pfam" id="PF00034">
    <property type="entry name" value="Cytochrom_C"/>
    <property type="match status" value="2"/>
</dbReference>
<keyword evidence="9 11" id="KW-0408">Iron</keyword>
<evidence type="ECO:0000259" key="13">
    <source>
        <dbReference type="PROSITE" id="PS51007"/>
    </source>
</evidence>